<organism evidence="3 4">
    <name type="scientific">Clostridium aromativorans</name>
    <dbReference type="NCBI Taxonomy" id="2836848"/>
    <lineage>
        <taxon>Bacteria</taxon>
        <taxon>Bacillati</taxon>
        <taxon>Bacillota</taxon>
        <taxon>Clostridia</taxon>
        <taxon>Eubacteriales</taxon>
        <taxon>Clostridiaceae</taxon>
        <taxon>Clostridium</taxon>
    </lineage>
</organism>
<evidence type="ECO:0000313" key="4">
    <source>
        <dbReference type="Proteomes" id="UP001165422"/>
    </source>
</evidence>
<proteinExistence type="inferred from homology"/>
<keyword evidence="4" id="KW-1185">Reference proteome</keyword>
<dbReference type="CDD" id="cd00293">
    <property type="entry name" value="USP-like"/>
    <property type="match status" value="1"/>
</dbReference>
<dbReference type="InterPro" id="IPR006015">
    <property type="entry name" value="Universal_stress_UspA"/>
</dbReference>
<evidence type="ECO:0000259" key="2">
    <source>
        <dbReference type="Pfam" id="PF00582"/>
    </source>
</evidence>
<protein>
    <submittedName>
        <fullName evidence="3">Universal stress protein</fullName>
    </submittedName>
</protein>
<dbReference type="Proteomes" id="UP001165422">
    <property type="component" value="Unassembled WGS sequence"/>
</dbReference>
<dbReference type="Pfam" id="PF00582">
    <property type="entry name" value="Usp"/>
    <property type="match status" value="1"/>
</dbReference>
<dbReference type="EMBL" id="JAJJPB010000007">
    <property type="protein sequence ID" value="MCC9294719.1"/>
    <property type="molecule type" value="Genomic_DNA"/>
</dbReference>
<evidence type="ECO:0000313" key="3">
    <source>
        <dbReference type="EMBL" id="MCC9294719.1"/>
    </source>
</evidence>
<dbReference type="Gene3D" id="3.40.50.620">
    <property type="entry name" value="HUPs"/>
    <property type="match status" value="1"/>
</dbReference>
<dbReference type="RefSeq" id="WP_229981289.1">
    <property type="nucleotide sequence ID" value="NZ_JAJJPB010000007.1"/>
</dbReference>
<dbReference type="PRINTS" id="PR01438">
    <property type="entry name" value="UNVRSLSTRESS"/>
</dbReference>
<gene>
    <name evidence="3" type="ORF">LN736_07595</name>
</gene>
<reference evidence="3" key="1">
    <citation type="submission" date="2021-11" db="EMBL/GenBank/DDBJ databases">
        <authorList>
            <person name="Qingchun L."/>
            <person name="Dong Z."/>
            <person name="Zongwei Q."/>
            <person name="Jia Z."/>
            <person name="Duotao L."/>
        </authorList>
    </citation>
    <scope>NUCLEOTIDE SEQUENCE</scope>
    <source>
        <strain evidence="3">WLY-B-L2</strain>
    </source>
</reference>
<comment type="caution">
    <text evidence="3">The sequence shown here is derived from an EMBL/GenBank/DDBJ whole genome shotgun (WGS) entry which is preliminary data.</text>
</comment>
<dbReference type="InterPro" id="IPR014729">
    <property type="entry name" value="Rossmann-like_a/b/a_fold"/>
</dbReference>
<name>A0ABS8N6D5_9CLOT</name>
<dbReference type="InterPro" id="IPR006016">
    <property type="entry name" value="UspA"/>
</dbReference>
<accession>A0ABS8N6D5</accession>
<feature type="domain" description="UspA" evidence="2">
    <location>
        <begin position="6"/>
        <end position="52"/>
    </location>
</feature>
<evidence type="ECO:0000256" key="1">
    <source>
        <dbReference type="ARBA" id="ARBA00008791"/>
    </source>
</evidence>
<sequence length="53" mass="5827">MYKNIVIAYADSVNSDLIIIGHRGRNKISKFLLGSVAVSVTRSAHCQVLVVRL</sequence>
<dbReference type="SUPFAM" id="SSF52402">
    <property type="entry name" value="Adenine nucleotide alpha hydrolases-like"/>
    <property type="match status" value="1"/>
</dbReference>
<comment type="similarity">
    <text evidence="1">Belongs to the universal stress protein A family.</text>
</comment>